<protein>
    <submittedName>
        <fullName evidence="1">Metal-binding protein</fullName>
    </submittedName>
</protein>
<dbReference type="InterPro" id="IPR012863">
    <property type="entry name" value="DUF1636"/>
</dbReference>
<sequence length="134" mass="14240">MTDLEAVAPEARRARLIVCSTCRHPDGSPVDAQGLTGGQRLLNAVIAAGEGTAGLEIVEQACLWACSDHCTVYLSEAGKPAYLAGRFAPTADSATALIDFARRYVDSPQGVVPYRDWPEGVKGHFIARLPAQES</sequence>
<dbReference type="RefSeq" id="WP_354089312.1">
    <property type="nucleotide sequence ID" value="NZ_JBEPTF010000003.1"/>
</dbReference>
<gene>
    <name evidence="1" type="ORF">ABIE19_002282</name>
</gene>
<keyword evidence="2" id="KW-1185">Reference proteome</keyword>
<evidence type="ECO:0000313" key="2">
    <source>
        <dbReference type="Proteomes" id="UP001549313"/>
    </source>
</evidence>
<dbReference type="EMBL" id="JBEPTF010000003">
    <property type="protein sequence ID" value="MET4684345.1"/>
    <property type="molecule type" value="Genomic_DNA"/>
</dbReference>
<accession>A0ABV2RED9</accession>
<proteinExistence type="predicted"/>
<dbReference type="Pfam" id="PF07845">
    <property type="entry name" value="DUF1636"/>
    <property type="match status" value="1"/>
</dbReference>
<reference evidence="1 2" key="1">
    <citation type="submission" date="2024-06" db="EMBL/GenBank/DDBJ databases">
        <title>Sorghum-associated microbial communities from plants grown in Nebraska, USA.</title>
        <authorList>
            <person name="Schachtman D."/>
        </authorList>
    </citation>
    <scope>NUCLEOTIDE SEQUENCE [LARGE SCALE GENOMIC DNA]</scope>
    <source>
        <strain evidence="1 2">2814</strain>
    </source>
</reference>
<comment type="caution">
    <text evidence="1">The sequence shown here is derived from an EMBL/GenBank/DDBJ whole genome shotgun (WGS) entry which is preliminary data.</text>
</comment>
<organism evidence="1 2">
    <name type="scientific">Brevundimonas faecalis</name>
    <dbReference type="NCBI Taxonomy" id="947378"/>
    <lineage>
        <taxon>Bacteria</taxon>
        <taxon>Pseudomonadati</taxon>
        <taxon>Pseudomonadota</taxon>
        <taxon>Alphaproteobacteria</taxon>
        <taxon>Caulobacterales</taxon>
        <taxon>Caulobacteraceae</taxon>
        <taxon>Brevundimonas</taxon>
    </lineage>
</organism>
<name>A0ABV2RED9_9CAUL</name>
<dbReference type="Proteomes" id="UP001549313">
    <property type="component" value="Unassembled WGS sequence"/>
</dbReference>
<evidence type="ECO:0000313" key="1">
    <source>
        <dbReference type="EMBL" id="MET4684345.1"/>
    </source>
</evidence>